<keyword evidence="1" id="KW-0812">Transmembrane</keyword>
<feature type="transmembrane region" description="Helical" evidence="1">
    <location>
        <begin position="293"/>
        <end position="312"/>
    </location>
</feature>
<feature type="transmembrane region" description="Helical" evidence="1">
    <location>
        <begin position="214"/>
        <end position="239"/>
    </location>
</feature>
<evidence type="ECO:0000256" key="1">
    <source>
        <dbReference type="SAM" id="Phobius"/>
    </source>
</evidence>
<proteinExistence type="predicted"/>
<evidence type="ECO:0000313" key="3">
    <source>
        <dbReference type="Proteomes" id="UP000425960"/>
    </source>
</evidence>
<organism evidence="2 3">
    <name type="scientific">Desulfosarcina ovata subsp. sediminis</name>
    <dbReference type="NCBI Taxonomy" id="885957"/>
    <lineage>
        <taxon>Bacteria</taxon>
        <taxon>Pseudomonadati</taxon>
        <taxon>Thermodesulfobacteriota</taxon>
        <taxon>Desulfobacteria</taxon>
        <taxon>Desulfobacterales</taxon>
        <taxon>Desulfosarcinaceae</taxon>
        <taxon>Desulfosarcina</taxon>
    </lineage>
</organism>
<dbReference type="KEGG" id="dov:DSCO28_55610"/>
<dbReference type="AlphaFoldDB" id="A0A5K7ZXJ6"/>
<feature type="transmembrane region" description="Helical" evidence="1">
    <location>
        <begin position="332"/>
        <end position="362"/>
    </location>
</feature>
<dbReference type="Pfam" id="PF26314">
    <property type="entry name" value="MptA_B_family"/>
    <property type="match status" value="1"/>
</dbReference>
<protein>
    <recommendedName>
        <fullName evidence="4">DUF2029 domain-containing protein</fullName>
    </recommendedName>
</protein>
<feature type="transmembrane region" description="Helical" evidence="1">
    <location>
        <begin position="259"/>
        <end position="286"/>
    </location>
</feature>
<dbReference type="RefSeq" id="WP_173179875.1">
    <property type="nucleotide sequence ID" value="NZ_AP021876.1"/>
</dbReference>
<feature type="transmembrane region" description="Helical" evidence="1">
    <location>
        <begin position="20"/>
        <end position="44"/>
    </location>
</feature>
<accession>A0A5K7ZXJ6</accession>
<evidence type="ECO:0008006" key="4">
    <source>
        <dbReference type="Google" id="ProtNLM"/>
    </source>
</evidence>
<name>A0A5K7ZXJ6_9BACT</name>
<keyword evidence="1" id="KW-1133">Transmembrane helix</keyword>
<reference evidence="2 3" key="1">
    <citation type="submission" date="2019-11" db="EMBL/GenBank/DDBJ databases">
        <title>Comparative genomics of hydrocarbon-degrading Desulfosarcina strains.</title>
        <authorList>
            <person name="Watanabe M."/>
            <person name="Kojima H."/>
            <person name="Fukui M."/>
        </authorList>
    </citation>
    <scope>NUCLEOTIDE SEQUENCE [LARGE SCALE GENOMIC DNA]</scope>
    <source>
        <strain evidence="2 3">28bB2T</strain>
    </source>
</reference>
<dbReference type="Proteomes" id="UP000425960">
    <property type="component" value="Chromosome"/>
</dbReference>
<gene>
    <name evidence="2" type="ORF">DSCO28_55610</name>
</gene>
<evidence type="ECO:0000313" key="2">
    <source>
        <dbReference type="EMBL" id="BBO84995.1"/>
    </source>
</evidence>
<feature type="transmembrane region" description="Helical" evidence="1">
    <location>
        <begin position="415"/>
        <end position="434"/>
    </location>
</feature>
<feature type="transmembrane region" description="Helical" evidence="1">
    <location>
        <begin position="80"/>
        <end position="98"/>
    </location>
</feature>
<dbReference type="EMBL" id="AP021876">
    <property type="protein sequence ID" value="BBO84995.1"/>
    <property type="molecule type" value="Genomic_DNA"/>
</dbReference>
<sequence>MPTVAPTKKVNNPSSLAMHCTPACVLSQWGLCTAIVFSYLVLALQADLRLAIALLVAVTAGVMILICICLYTASRYHWHVSPGQVMVVAILIRAFFVLRPPELSDDLFRYLWDGLRLLSGHNPYGLPPAAVPAHEAGPAALLARVNHADLTTIYPPAAQWVFTAGAALKSGLIGIKTVLVIFDVMTCALIVRLLRILEQPSWLAILYAWHPLTVLEIAASGHIDAAGMLFLVVAIYLLVGQPQTAGLVVPRAKPQWRRVFIAGVCYSMAVLTKLFPLVFFPGMLILAGRSRRIVFCIGITVGVLTLALPFFPDIQNAWATLSLYARTWEFSGFLYRCMCLTPLSGIQTRCLIGGGFAVALFIAYRPIGTRRPPIAGILDRFRFLALAFLLLTPTLHPWYALYLVLFLPFSPASCGIVLSWAVLLAYRVLIPYALLGRWIEDDLTPFLIFAAPVAAWLLQRLTADDPQYFHPRPKNARQRPADL</sequence>
<feature type="transmembrane region" description="Helical" evidence="1">
    <location>
        <begin position="50"/>
        <end position="73"/>
    </location>
</feature>
<feature type="transmembrane region" description="Helical" evidence="1">
    <location>
        <begin position="383"/>
        <end position="409"/>
    </location>
</feature>
<keyword evidence="1" id="KW-0472">Membrane</keyword>